<evidence type="ECO:0000313" key="2">
    <source>
        <dbReference type="Proteomes" id="UP000663852"/>
    </source>
</evidence>
<accession>A0A815PJB6</accession>
<evidence type="ECO:0000313" key="1">
    <source>
        <dbReference type="EMBL" id="CAF1449599.1"/>
    </source>
</evidence>
<dbReference type="EMBL" id="CAJNOJ010000442">
    <property type="protein sequence ID" value="CAF1449599.1"/>
    <property type="molecule type" value="Genomic_DNA"/>
</dbReference>
<dbReference type="AlphaFoldDB" id="A0A815PJB6"/>
<gene>
    <name evidence="1" type="ORF">EDS130_LOCUS39430</name>
</gene>
<name>A0A815PJB6_ADIRI</name>
<comment type="caution">
    <text evidence="1">The sequence shown here is derived from an EMBL/GenBank/DDBJ whole genome shotgun (WGS) entry which is preliminary data.</text>
</comment>
<protein>
    <submittedName>
        <fullName evidence="1">Uncharacterized protein</fullName>
    </submittedName>
</protein>
<proteinExistence type="predicted"/>
<dbReference type="Proteomes" id="UP000663852">
    <property type="component" value="Unassembled WGS sequence"/>
</dbReference>
<organism evidence="1 2">
    <name type="scientific">Adineta ricciae</name>
    <name type="common">Rotifer</name>
    <dbReference type="NCBI Taxonomy" id="249248"/>
    <lineage>
        <taxon>Eukaryota</taxon>
        <taxon>Metazoa</taxon>
        <taxon>Spiralia</taxon>
        <taxon>Gnathifera</taxon>
        <taxon>Rotifera</taxon>
        <taxon>Eurotatoria</taxon>
        <taxon>Bdelloidea</taxon>
        <taxon>Adinetida</taxon>
        <taxon>Adinetidae</taxon>
        <taxon>Adineta</taxon>
    </lineage>
</organism>
<sequence length="117" mass="13813">MTSSTAQTDTLELPSTISMITPAEIQANRAQVRYQRCVLIKHDMFPRLSDVQLLIQYRLMDRLTKAFKEDDQDNVWEVPEEVKDSLVYLEKKWTMILIEKMTAVIAMSLIYQQRIFR</sequence>
<reference evidence="1" key="1">
    <citation type="submission" date="2021-02" db="EMBL/GenBank/DDBJ databases">
        <authorList>
            <person name="Nowell W R."/>
        </authorList>
    </citation>
    <scope>NUCLEOTIDE SEQUENCE</scope>
</reference>